<reference evidence="2" key="3">
    <citation type="submission" date="2015-06" db="UniProtKB">
        <authorList>
            <consortium name="EnsemblProtists"/>
        </authorList>
    </citation>
    <scope>IDENTIFICATION</scope>
</reference>
<dbReference type="EMBL" id="JH992976">
    <property type="protein sequence ID" value="EKX51136.1"/>
    <property type="molecule type" value="Genomic_DNA"/>
</dbReference>
<evidence type="ECO:0000313" key="2">
    <source>
        <dbReference type="EnsemblProtists" id="EKX51136"/>
    </source>
</evidence>
<dbReference type="PaxDb" id="55529-EKX51136"/>
<reference evidence="1 3" key="1">
    <citation type="journal article" date="2012" name="Nature">
        <title>Algal genomes reveal evolutionary mosaicism and the fate of nucleomorphs.</title>
        <authorList>
            <consortium name="DOE Joint Genome Institute"/>
            <person name="Curtis B.A."/>
            <person name="Tanifuji G."/>
            <person name="Burki F."/>
            <person name="Gruber A."/>
            <person name="Irimia M."/>
            <person name="Maruyama S."/>
            <person name="Arias M.C."/>
            <person name="Ball S.G."/>
            <person name="Gile G.H."/>
            <person name="Hirakawa Y."/>
            <person name="Hopkins J.F."/>
            <person name="Kuo A."/>
            <person name="Rensing S.A."/>
            <person name="Schmutz J."/>
            <person name="Symeonidi A."/>
            <person name="Elias M."/>
            <person name="Eveleigh R.J."/>
            <person name="Herman E.K."/>
            <person name="Klute M.J."/>
            <person name="Nakayama T."/>
            <person name="Obornik M."/>
            <person name="Reyes-Prieto A."/>
            <person name="Armbrust E.V."/>
            <person name="Aves S.J."/>
            <person name="Beiko R.G."/>
            <person name="Coutinho P."/>
            <person name="Dacks J.B."/>
            <person name="Durnford D.G."/>
            <person name="Fast N.M."/>
            <person name="Green B.R."/>
            <person name="Grisdale C.J."/>
            <person name="Hempel F."/>
            <person name="Henrissat B."/>
            <person name="Hoppner M.P."/>
            <person name="Ishida K."/>
            <person name="Kim E."/>
            <person name="Koreny L."/>
            <person name="Kroth P.G."/>
            <person name="Liu Y."/>
            <person name="Malik S.B."/>
            <person name="Maier U.G."/>
            <person name="McRose D."/>
            <person name="Mock T."/>
            <person name="Neilson J.A."/>
            <person name="Onodera N.T."/>
            <person name="Poole A.M."/>
            <person name="Pritham E.J."/>
            <person name="Richards T.A."/>
            <person name="Rocap G."/>
            <person name="Roy S.W."/>
            <person name="Sarai C."/>
            <person name="Schaack S."/>
            <person name="Shirato S."/>
            <person name="Slamovits C.H."/>
            <person name="Spencer D.F."/>
            <person name="Suzuki S."/>
            <person name="Worden A.Z."/>
            <person name="Zauner S."/>
            <person name="Barry K."/>
            <person name="Bell C."/>
            <person name="Bharti A.K."/>
            <person name="Crow J.A."/>
            <person name="Grimwood J."/>
            <person name="Kramer R."/>
            <person name="Lindquist E."/>
            <person name="Lucas S."/>
            <person name="Salamov A."/>
            <person name="McFadden G.I."/>
            <person name="Lane C.E."/>
            <person name="Keeling P.J."/>
            <person name="Gray M.W."/>
            <person name="Grigoriev I.V."/>
            <person name="Archibald J.M."/>
        </authorList>
    </citation>
    <scope>NUCLEOTIDE SEQUENCE</scope>
    <source>
        <strain evidence="1 3">CCMP2712</strain>
    </source>
</reference>
<dbReference type="KEGG" id="gtt:GUITHDRAFT_103057"/>
<dbReference type="RefSeq" id="XP_005838116.1">
    <property type="nucleotide sequence ID" value="XM_005838059.1"/>
</dbReference>
<dbReference type="EnsemblProtists" id="EKX51136">
    <property type="protein sequence ID" value="EKX51136"/>
    <property type="gene ID" value="GUITHDRAFT_103057"/>
</dbReference>
<dbReference type="AlphaFoldDB" id="L1JRE3"/>
<dbReference type="GeneID" id="17307904"/>
<name>L1JRE3_GUITC</name>
<accession>L1JRE3</accession>
<evidence type="ECO:0000313" key="1">
    <source>
        <dbReference type="EMBL" id="EKX51136.1"/>
    </source>
</evidence>
<sequence length="270" mass="29634">MSSSDQDYYIAQAQARMQQWGIAPMPLAECCFVYLHQDPDRPDEPDAATHDQCIPEDTFRGMDDAVDILFRALPAASIQEESVASALEAPAQAELSSALTAPPCLPAVTCCQDPSPAPPWTSSGPLQKSSRWSDARKAQHSLTCRSKTKLSIAQKLAIIHDYQVNSTPQSVLAARFGKSKSAISKILRPDNVARLRSIQSVGVKATQSSCARSHNLELERRLHEYVEMSQQDGQWRQLIRTKAKELAGELGLRVSGDEGMVQSVHKAPRV</sequence>
<dbReference type="Proteomes" id="UP000011087">
    <property type="component" value="Unassembled WGS sequence"/>
</dbReference>
<proteinExistence type="predicted"/>
<keyword evidence="3" id="KW-1185">Reference proteome</keyword>
<dbReference type="Gene3D" id="1.10.10.60">
    <property type="entry name" value="Homeodomain-like"/>
    <property type="match status" value="1"/>
</dbReference>
<evidence type="ECO:0000313" key="3">
    <source>
        <dbReference type="Proteomes" id="UP000011087"/>
    </source>
</evidence>
<protein>
    <submittedName>
        <fullName evidence="1 2">Uncharacterized protein</fullName>
    </submittedName>
</protein>
<gene>
    <name evidence="1" type="ORF">GUITHDRAFT_103057</name>
</gene>
<reference evidence="3" key="2">
    <citation type="submission" date="2012-11" db="EMBL/GenBank/DDBJ databases">
        <authorList>
            <person name="Kuo A."/>
            <person name="Curtis B.A."/>
            <person name="Tanifuji G."/>
            <person name="Burki F."/>
            <person name="Gruber A."/>
            <person name="Irimia M."/>
            <person name="Maruyama S."/>
            <person name="Arias M.C."/>
            <person name="Ball S.G."/>
            <person name="Gile G.H."/>
            <person name="Hirakawa Y."/>
            <person name="Hopkins J.F."/>
            <person name="Rensing S.A."/>
            <person name="Schmutz J."/>
            <person name="Symeonidi A."/>
            <person name="Elias M."/>
            <person name="Eveleigh R.J."/>
            <person name="Herman E.K."/>
            <person name="Klute M.J."/>
            <person name="Nakayama T."/>
            <person name="Obornik M."/>
            <person name="Reyes-Prieto A."/>
            <person name="Armbrust E.V."/>
            <person name="Aves S.J."/>
            <person name="Beiko R.G."/>
            <person name="Coutinho P."/>
            <person name="Dacks J.B."/>
            <person name="Durnford D.G."/>
            <person name="Fast N.M."/>
            <person name="Green B.R."/>
            <person name="Grisdale C."/>
            <person name="Hempe F."/>
            <person name="Henrissat B."/>
            <person name="Hoppner M.P."/>
            <person name="Ishida K.-I."/>
            <person name="Kim E."/>
            <person name="Koreny L."/>
            <person name="Kroth P.G."/>
            <person name="Liu Y."/>
            <person name="Malik S.-B."/>
            <person name="Maier U.G."/>
            <person name="McRose D."/>
            <person name="Mock T."/>
            <person name="Neilson J.A."/>
            <person name="Onodera N.T."/>
            <person name="Poole A.M."/>
            <person name="Pritham E.J."/>
            <person name="Richards T.A."/>
            <person name="Rocap G."/>
            <person name="Roy S.W."/>
            <person name="Sarai C."/>
            <person name="Schaack S."/>
            <person name="Shirato S."/>
            <person name="Slamovits C.H."/>
            <person name="Spencer D.F."/>
            <person name="Suzuki S."/>
            <person name="Worden A.Z."/>
            <person name="Zauner S."/>
            <person name="Barry K."/>
            <person name="Bell C."/>
            <person name="Bharti A.K."/>
            <person name="Crow J.A."/>
            <person name="Grimwood J."/>
            <person name="Kramer R."/>
            <person name="Lindquist E."/>
            <person name="Lucas S."/>
            <person name="Salamov A."/>
            <person name="McFadden G.I."/>
            <person name="Lane C.E."/>
            <person name="Keeling P.J."/>
            <person name="Gray M.W."/>
            <person name="Grigoriev I.V."/>
            <person name="Archibald J.M."/>
        </authorList>
    </citation>
    <scope>NUCLEOTIDE SEQUENCE</scope>
    <source>
        <strain evidence="3">CCMP2712</strain>
    </source>
</reference>
<organism evidence="1">
    <name type="scientific">Guillardia theta (strain CCMP2712)</name>
    <name type="common">Cryptophyte</name>
    <dbReference type="NCBI Taxonomy" id="905079"/>
    <lineage>
        <taxon>Eukaryota</taxon>
        <taxon>Cryptophyceae</taxon>
        <taxon>Pyrenomonadales</taxon>
        <taxon>Geminigeraceae</taxon>
        <taxon>Guillardia</taxon>
    </lineage>
</organism>
<dbReference type="HOGENOM" id="CLU_1032248_0_0_1"/>